<reference evidence="1 2" key="1">
    <citation type="submission" date="2018-06" db="EMBL/GenBank/DDBJ databases">
        <title>Extensive metabolic versatility and redundancy in microbially diverse, dynamic hydrothermal sediments.</title>
        <authorList>
            <person name="Dombrowski N."/>
            <person name="Teske A."/>
            <person name="Baker B.J."/>
        </authorList>
    </citation>
    <scope>NUCLEOTIDE SEQUENCE [LARGE SCALE GENOMIC DNA]</scope>
    <source>
        <strain evidence="1">B36_G15</strain>
    </source>
</reference>
<organism evidence="1 2">
    <name type="scientific">candidate division WOR-3 bacterium</name>
    <dbReference type="NCBI Taxonomy" id="2052148"/>
    <lineage>
        <taxon>Bacteria</taxon>
        <taxon>Bacteria division WOR-3</taxon>
    </lineage>
</organism>
<protein>
    <submittedName>
        <fullName evidence="1">Uncharacterized protein</fullName>
    </submittedName>
</protein>
<sequence>MVGIEIKDVDTTNVDDLINLCIPPERRKERVFIEGAKVKRRWARQVINRYGRLAKLAYRDGRPVGMIQFLPEVEKNRMVNQFEESEEVEKRGKVFPVIVNQRPIKSFFLDRENFQKEVREALKR</sequence>
<gene>
    <name evidence="1" type="ORF">DRP53_05485</name>
</gene>
<proteinExistence type="predicted"/>
<comment type="caution">
    <text evidence="1">The sequence shown here is derived from an EMBL/GenBank/DDBJ whole genome shotgun (WGS) entry which is preliminary data.</text>
</comment>
<accession>A0A660SIA6</accession>
<dbReference type="EMBL" id="QNBE01000044">
    <property type="protein sequence ID" value="RKX70272.1"/>
    <property type="molecule type" value="Genomic_DNA"/>
</dbReference>
<dbReference type="Proteomes" id="UP000268469">
    <property type="component" value="Unassembled WGS sequence"/>
</dbReference>
<evidence type="ECO:0000313" key="2">
    <source>
        <dbReference type="Proteomes" id="UP000268469"/>
    </source>
</evidence>
<evidence type="ECO:0000313" key="1">
    <source>
        <dbReference type="EMBL" id="RKX70272.1"/>
    </source>
</evidence>
<dbReference type="AlphaFoldDB" id="A0A660SIA6"/>
<name>A0A660SIA6_UNCW3</name>